<evidence type="ECO:0000313" key="2">
    <source>
        <dbReference type="WBParaSite" id="Pan_g4024.t1"/>
    </source>
</evidence>
<organism evidence="1 2">
    <name type="scientific">Panagrellus redivivus</name>
    <name type="common">Microworm</name>
    <dbReference type="NCBI Taxonomy" id="6233"/>
    <lineage>
        <taxon>Eukaryota</taxon>
        <taxon>Metazoa</taxon>
        <taxon>Ecdysozoa</taxon>
        <taxon>Nematoda</taxon>
        <taxon>Chromadorea</taxon>
        <taxon>Rhabditida</taxon>
        <taxon>Tylenchina</taxon>
        <taxon>Panagrolaimomorpha</taxon>
        <taxon>Panagrolaimoidea</taxon>
        <taxon>Panagrolaimidae</taxon>
        <taxon>Panagrellus</taxon>
    </lineage>
</organism>
<reference evidence="1" key="1">
    <citation type="journal article" date="2013" name="Genetics">
        <title>The draft genome and transcriptome of Panagrellus redivivus are shaped by the harsh demands of a free-living lifestyle.</title>
        <authorList>
            <person name="Srinivasan J."/>
            <person name="Dillman A.R."/>
            <person name="Macchietto M.G."/>
            <person name="Heikkinen L."/>
            <person name="Lakso M."/>
            <person name="Fracchia K.M."/>
            <person name="Antoshechkin I."/>
            <person name="Mortazavi A."/>
            <person name="Wong G."/>
            <person name="Sternberg P.W."/>
        </authorList>
    </citation>
    <scope>NUCLEOTIDE SEQUENCE [LARGE SCALE GENOMIC DNA]</scope>
    <source>
        <strain evidence="1">MT8872</strain>
    </source>
</reference>
<protein>
    <submittedName>
        <fullName evidence="2">Ovule protein</fullName>
    </submittedName>
</protein>
<keyword evidence="1" id="KW-1185">Reference proteome</keyword>
<accession>A0A7E4VW60</accession>
<dbReference type="WBParaSite" id="Pan_g4024.t1">
    <property type="protein sequence ID" value="Pan_g4024.t1"/>
    <property type="gene ID" value="Pan_g4024"/>
</dbReference>
<dbReference type="Proteomes" id="UP000492821">
    <property type="component" value="Unassembled WGS sequence"/>
</dbReference>
<proteinExistence type="predicted"/>
<dbReference type="AlphaFoldDB" id="A0A7E4VW60"/>
<reference evidence="2" key="2">
    <citation type="submission" date="2020-10" db="UniProtKB">
        <authorList>
            <consortium name="WormBaseParasite"/>
        </authorList>
    </citation>
    <scope>IDENTIFICATION</scope>
</reference>
<sequence length="69" mass="7461">MVQHHNSPTVTAVNCFESHRSPLVVYTSTENSFIKNSPVTSTATLNFCLLKFKAAVAHTKLSSPSVVAL</sequence>
<name>A0A7E4VW60_PANRE</name>
<evidence type="ECO:0000313" key="1">
    <source>
        <dbReference type="Proteomes" id="UP000492821"/>
    </source>
</evidence>